<keyword evidence="9 14" id="KW-0540">Nuclease</keyword>
<dbReference type="PANTHER" id="PTHR10954:SF18">
    <property type="entry name" value="RIBONUCLEASE HII"/>
    <property type="match status" value="1"/>
</dbReference>
<dbReference type="Gene3D" id="3.30.420.10">
    <property type="entry name" value="Ribonuclease H-like superfamily/Ribonuclease H"/>
    <property type="match status" value="1"/>
</dbReference>
<dbReference type="SUPFAM" id="SSF53098">
    <property type="entry name" value="Ribonuclease H-like"/>
    <property type="match status" value="1"/>
</dbReference>
<evidence type="ECO:0000256" key="4">
    <source>
        <dbReference type="ARBA" id="ARBA00004496"/>
    </source>
</evidence>
<comment type="caution">
    <text evidence="18">The sequence shown here is derived from an EMBL/GenBank/DDBJ whole genome shotgun (WGS) entry which is preliminary data.</text>
</comment>
<dbReference type="PANTHER" id="PTHR10954">
    <property type="entry name" value="RIBONUCLEASE H2 SUBUNIT A"/>
    <property type="match status" value="1"/>
</dbReference>
<evidence type="ECO:0000256" key="2">
    <source>
        <dbReference type="ARBA" id="ARBA00001946"/>
    </source>
</evidence>
<comment type="catalytic activity">
    <reaction evidence="1 14 15 16">
        <text>Endonucleolytic cleavage to 5'-phosphomonoester.</text>
        <dbReference type="EC" id="3.1.26.4"/>
    </reaction>
</comment>
<evidence type="ECO:0000256" key="15">
    <source>
        <dbReference type="PROSITE-ProRule" id="PRU01319"/>
    </source>
</evidence>
<proteinExistence type="inferred from homology"/>
<dbReference type="InterPro" id="IPR022898">
    <property type="entry name" value="RNase_HII"/>
</dbReference>
<comment type="cofactor">
    <cofactor evidence="2">
        <name>Mg(2+)</name>
        <dbReference type="ChEBI" id="CHEBI:18420"/>
    </cofactor>
</comment>
<dbReference type="GO" id="GO:0003723">
    <property type="term" value="F:RNA binding"/>
    <property type="evidence" value="ECO:0007669"/>
    <property type="project" value="UniProtKB-UniRule"/>
</dbReference>
<reference evidence="18 19" key="1">
    <citation type="submission" date="2017-10" db="EMBL/GenBank/DDBJ databases">
        <title>Draft genome of Longimonas halophila.</title>
        <authorList>
            <person name="Goh K.M."/>
            <person name="Shamsir M.S."/>
            <person name="Lim S.W."/>
        </authorList>
    </citation>
    <scope>NUCLEOTIDE SEQUENCE [LARGE SCALE GENOMIC DNA]</scope>
    <source>
        <strain evidence="18 19">KCTC 42399</strain>
    </source>
</reference>
<evidence type="ECO:0000259" key="17">
    <source>
        <dbReference type="PROSITE" id="PS51975"/>
    </source>
</evidence>
<dbReference type="GO" id="GO:0006298">
    <property type="term" value="P:mismatch repair"/>
    <property type="evidence" value="ECO:0007669"/>
    <property type="project" value="TreeGrafter"/>
</dbReference>
<evidence type="ECO:0000256" key="6">
    <source>
        <dbReference type="ARBA" id="ARBA00012180"/>
    </source>
</evidence>
<keyword evidence="10 14" id="KW-0479">Metal-binding</keyword>
<dbReference type="InterPro" id="IPR001352">
    <property type="entry name" value="RNase_HII/HIII"/>
</dbReference>
<evidence type="ECO:0000256" key="9">
    <source>
        <dbReference type="ARBA" id="ARBA00022722"/>
    </source>
</evidence>
<sequence length="197" mass="21262">MLDKEHALWSAGYEAIAGLDEAGRGCLAGPVVAAAVILPHDVDLPMVADSKTLSAKKRLAAREAIEVQAQAVAVGICSPQEIDRLNILYASLHAMRRAANDCQPRPDYLLIDGNKAFDDAPCPHETVVKGDATSLSIAAASIIAKTERDAMMHALHEEHPEYGWDTNVGYPTRAHYAALDAHGPTPYHRTSFKLSRT</sequence>
<feature type="binding site" evidence="14 15">
    <location>
        <position position="112"/>
    </location>
    <ligand>
        <name>a divalent metal cation</name>
        <dbReference type="ChEBI" id="CHEBI:60240"/>
    </ligand>
</feature>
<dbReference type="GO" id="GO:0004523">
    <property type="term" value="F:RNA-DNA hybrid ribonuclease activity"/>
    <property type="evidence" value="ECO:0007669"/>
    <property type="project" value="UniProtKB-UniRule"/>
</dbReference>
<keyword evidence="11 14" id="KW-0255">Endonuclease</keyword>
<evidence type="ECO:0000256" key="1">
    <source>
        <dbReference type="ARBA" id="ARBA00000077"/>
    </source>
</evidence>
<dbReference type="EMBL" id="PDEP01000019">
    <property type="protein sequence ID" value="PEN04947.1"/>
    <property type="molecule type" value="Genomic_DNA"/>
</dbReference>
<evidence type="ECO:0000256" key="8">
    <source>
        <dbReference type="ARBA" id="ARBA00022490"/>
    </source>
</evidence>
<dbReference type="GO" id="GO:0032299">
    <property type="term" value="C:ribonuclease H2 complex"/>
    <property type="evidence" value="ECO:0007669"/>
    <property type="project" value="TreeGrafter"/>
</dbReference>
<dbReference type="HAMAP" id="MF_00052_B">
    <property type="entry name" value="RNase_HII_B"/>
    <property type="match status" value="1"/>
</dbReference>
<keyword evidence="12 14" id="KW-0378">Hydrolase</keyword>
<gene>
    <name evidence="14" type="primary">rnhB</name>
    <name evidence="18" type="ORF">CRI93_14270</name>
</gene>
<dbReference type="PROSITE" id="PS51975">
    <property type="entry name" value="RNASE_H_2"/>
    <property type="match status" value="1"/>
</dbReference>
<feature type="binding site" evidence="14 15">
    <location>
        <position position="20"/>
    </location>
    <ligand>
        <name>a divalent metal cation</name>
        <dbReference type="ChEBI" id="CHEBI:60240"/>
    </ligand>
</feature>
<dbReference type="CDD" id="cd07182">
    <property type="entry name" value="RNase_HII_bacteria_HII_like"/>
    <property type="match status" value="1"/>
</dbReference>
<organism evidence="18 19">
    <name type="scientific">Longimonas halophila</name>
    <dbReference type="NCBI Taxonomy" id="1469170"/>
    <lineage>
        <taxon>Bacteria</taxon>
        <taxon>Pseudomonadati</taxon>
        <taxon>Rhodothermota</taxon>
        <taxon>Rhodothermia</taxon>
        <taxon>Rhodothermales</taxon>
        <taxon>Salisaetaceae</taxon>
        <taxon>Longimonas</taxon>
    </lineage>
</organism>
<dbReference type="NCBIfam" id="NF000595">
    <property type="entry name" value="PRK00015.1-3"/>
    <property type="match status" value="1"/>
</dbReference>
<dbReference type="OrthoDB" id="9803420at2"/>
<accession>A0A2H3NI04</accession>
<evidence type="ECO:0000256" key="10">
    <source>
        <dbReference type="ARBA" id="ARBA00022723"/>
    </source>
</evidence>
<dbReference type="Proteomes" id="UP000221024">
    <property type="component" value="Unassembled WGS sequence"/>
</dbReference>
<evidence type="ECO:0000256" key="14">
    <source>
        <dbReference type="HAMAP-Rule" id="MF_00052"/>
    </source>
</evidence>
<dbReference type="AlphaFoldDB" id="A0A2H3NI04"/>
<evidence type="ECO:0000256" key="12">
    <source>
        <dbReference type="ARBA" id="ARBA00022801"/>
    </source>
</evidence>
<keyword evidence="8 14" id="KW-0963">Cytoplasm</keyword>
<protein>
    <recommendedName>
        <fullName evidence="7 14">Ribonuclease HII</fullName>
        <shortName evidence="14">RNase HII</shortName>
        <ecNumber evidence="6 14">3.1.26.4</ecNumber>
    </recommendedName>
</protein>
<dbReference type="GO" id="GO:0043137">
    <property type="term" value="P:DNA replication, removal of RNA primer"/>
    <property type="evidence" value="ECO:0007669"/>
    <property type="project" value="TreeGrafter"/>
</dbReference>
<evidence type="ECO:0000313" key="19">
    <source>
        <dbReference type="Proteomes" id="UP000221024"/>
    </source>
</evidence>
<dbReference type="EC" id="3.1.26.4" evidence="6 14"/>
<evidence type="ECO:0000313" key="18">
    <source>
        <dbReference type="EMBL" id="PEN04947.1"/>
    </source>
</evidence>
<keyword evidence="19" id="KW-1185">Reference proteome</keyword>
<comment type="cofactor">
    <cofactor evidence="14 15">
        <name>Mn(2+)</name>
        <dbReference type="ChEBI" id="CHEBI:29035"/>
    </cofactor>
    <cofactor evidence="14 15">
        <name>Mg(2+)</name>
        <dbReference type="ChEBI" id="CHEBI:18420"/>
    </cofactor>
    <text evidence="14 15">Manganese or magnesium. Binds 1 divalent metal ion per monomer in the absence of substrate. May bind a second metal ion after substrate binding.</text>
</comment>
<keyword evidence="13 14" id="KW-0464">Manganese</keyword>
<name>A0A2H3NI04_9BACT</name>
<dbReference type="GO" id="GO:0030145">
    <property type="term" value="F:manganese ion binding"/>
    <property type="evidence" value="ECO:0007669"/>
    <property type="project" value="UniProtKB-UniRule"/>
</dbReference>
<dbReference type="InterPro" id="IPR036397">
    <property type="entry name" value="RNaseH_sf"/>
</dbReference>
<comment type="subcellular location">
    <subcellularLocation>
        <location evidence="4 14">Cytoplasm</location>
    </subcellularLocation>
</comment>
<dbReference type="Pfam" id="PF01351">
    <property type="entry name" value="RNase_HII"/>
    <property type="match status" value="1"/>
</dbReference>
<dbReference type="InterPro" id="IPR012337">
    <property type="entry name" value="RNaseH-like_sf"/>
</dbReference>
<feature type="domain" description="RNase H type-2" evidence="17">
    <location>
        <begin position="14"/>
        <end position="197"/>
    </location>
</feature>
<evidence type="ECO:0000256" key="5">
    <source>
        <dbReference type="ARBA" id="ARBA00007383"/>
    </source>
</evidence>
<dbReference type="InterPro" id="IPR024567">
    <property type="entry name" value="RNase_HII/HIII_dom"/>
</dbReference>
<dbReference type="NCBIfam" id="NF000594">
    <property type="entry name" value="PRK00015.1-1"/>
    <property type="match status" value="1"/>
</dbReference>
<feature type="binding site" evidence="14 15">
    <location>
        <position position="21"/>
    </location>
    <ligand>
        <name>a divalent metal cation</name>
        <dbReference type="ChEBI" id="CHEBI:60240"/>
    </ligand>
</feature>
<evidence type="ECO:0000256" key="3">
    <source>
        <dbReference type="ARBA" id="ARBA00004065"/>
    </source>
</evidence>
<evidence type="ECO:0000256" key="11">
    <source>
        <dbReference type="ARBA" id="ARBA00022759"/>
    </source>
</evidence>
<evidence type="ECO:0000256" key="7">
    <source>
        <dbReference type="ARBA" id="ARBA00019179"/>
    </source>
</evidence>
<comment type="similarity">
    <text evidence="5 14 16">Belongs to the RNase HII family.</text>
</comment>
<dbReference type="RefSeq" id="WP_098063322.1">
    <property type="nucleotide sequence ID" value="NZ_PDEP01000019.1"/>
</dbReference>
<dbReference type="GO" id="GO:0005737">
    <property type="term" value="C:cytoplasm"/>
    <property type="evidence" value="ECO:0007669"/>
    <property type="project" value="UniProtKB-SubCell"/>
</dbReference>
<evidence type="ECO:0000256" key="13">
    <source>
        <dbReference type="ARBA" id="ARBA00023211"/>
    </source>
</evidence>
<evidence type="ECO:0000256" key="16">
    <source>
        <dbReference type="RuleBase" id="RU003515"/>
    </source>
</evidence>
<comment type="function">
    <text evidence="3 14 16">Endonuclease that specifically degrades the RNA of RNA-DNA hybrids.</text>
</comment>